<protein>
    <recommendedName>
        <fullName evidence="3">glucan endo-1,3-beta-D-glucosidase</fullName>
        <ecNumber evidence="3">3.2.1.39</ecNumber>
    </recommendedName>
</protein>
<dbReference type="EMBL" id="GDJX01015540">
    <property type="protein sequence ID" value="JAT52396.1"/>
    <property type="molecule type" value="Transcribed_RNA"/>
</dbReference>
<dbReference type="GO" id="GO:0071555">
    <property type="term" value="P:cell wall organization"/>
    <property type="evidence" value="ECO:0007669"/>
    <property type="project" value="UniProtKB-KW"/>
</dbReference>
<accession>A0A1D1YCN2</accession>
<dbReference type="InterPro" id="IPR040451">
    <property type="entry name" value="GH81_N"/>
</dbReference>
<feature type="non-terminal residue" evidence="12">
    <location>
        <position position="1"/>
    </location>
</feature>
<comment type="similarity">
    <text evidence="2">Belongs to the glycosyl hydrolase 81 family.</text>
</comment>
<evidence type="ECO:0000313" key="12">
    <source>
        <dbReference type="EMBL" id="JAT52396.1"/>
    </source>
</evidence>
<dbReference type="Pfam" id="PF17652">
    <property type="entry name" value="Glyco_hydro81C"/>
    <property type="match status" value="1"/>
</dbReference>
<evidence type="ECO:0000256" key="1">
    <source>
        <dbReference type="ARBA" id="ARBA00000382"/>
    </source>
</evidence>
<evidence type="ECO:0000256" key="7">
    <source>
        <dbReference type="ARBA" id="ARBA00023316"/>
    </source>
</evidence>
<feature type="compositionally biased region" description="Basic and acidic residues" evidence="9">
    <location>
        <begin position="141"/>
        <end position="150"/>
    </location>
</feature>
<keyword evidence="4" id="KW-0378">Hydrolase</keyword>
<dbReference type="InterPro" id="IPR040720">
    <property type="entry name" value="GH81_C"/>
</dbReference>
<feature type="domain" description="Glycosyl hydrolase family 81 N-terminal" evidence="10">
    <location>
        <begin position="61"/>
        <end position="364"/>
    </location>
</feature>
<gene>
    <name evidence="12" type="primary">eng2_2</name>
    <name evidence="12" type="ORF">g.52064</name>
</gene>
<dbReference type="EC" id="3.2.1.39" evidence="3"/>
<comment type="catalytic activity">
    <reaction evidence="1">
        <text>Hydrolysis of (1-&gt;3)-beta-D-glucosidic linkages in (1-&gt;3)-beta-D-glucans.</text>
        <dbReference type="EC" id="3.2.1.39"/>
    </reaction>
</comment>
<keyword evidence="5" id="KW-0119">Carbohydrate metabolism</keyword>
<evidence type="ECO:0000256" key="4">
    <source>
        <dbReference type="ARBA" id="ARBA00022801"/>
    </source>
</evidence>
<dbReference type="PROSITE" id="PS52008">
    <property type="entry name" value="GH81"/>
    <property type="match status" value="1"/>
</dbReference>
<organism evidence="12">
    <name type="scientific">Anthurium amnicola</name>
    <dbReference type="NCBI Taxonomy" id="1678845"/>
    <lineage>
        <taxon>Eukaryota</taxon>
        <taxon>Viridiplantae</taxon>
        <taxon>Streptophyta</taxon>
        <taxon>Embryophyta</taxon>
        <taxon>Tracheophyta</taxon>
        <taxon>Spermatophyta</taxon>
        <taxon>Magnoliopsida</taxon>
        <taxon>Liliopsida</taxon>
        <taxon>Araceae</taxon>
        <taxon>Pothoideae</taxon>
        <taxon>Potheae</taxon>
        <taxon>Anthurium</taxon>
    </lineage>
</organism>
<keyword evidence="7" id="KW-0961">Cell wall biogenesis/degradation</keyword>
<dbReference type="Pfam" id="PF03639">
    <property type="entry name" value="Glyco_hydro_81"/>
    <property type="match status" value="1"/>
</dbReference>
<keyword evidence="8" id="KW-0624">Polysaccharide degradation</keyword>
<evidence type="ECO:0000259" key="10">
    <source>
        <dbReference type="Pfam" id="PF03639"/>
    </source>
</evidence>
<dbReference type="GO" id="GO:0052861">
    <property type="term" value="F:endo-1,3(4)-beta-glucanase activity"/>
    <property type="evidence" value="ECO:0007669"/>
    <property type="project" value="InterPro"/>
</dbReference>
<evidence type="ECO:0000259" key="11">
    <source>
        <dbReference type="Pfam" id="PF17652"/>
    </source>
</evidence>
<evidence type="ECO:0000256" key="5">
    <source>
        <dbReference type="ARBA" id="ARBA00023277"/>
    </source>
</evidence>
<dbReference type="PANTHER" id="PTHR31983">
    <property type="entry name" value="ENDO-1,3(4)-BETA-GLUCANASE 1"/>
    <property type="match status" value="1"/>
</dbReference>
<evidence type="ECO:0000256" key="8">
    <source>
        <dbReference type="ARBA" id="ARBA00023326"/>
    </source>
</evidence>
<proteinExistence type="inferred from homology"/>
<reference evidence="12" key="1">
    <citation type="submission" date="2015-07" db="EMBL/GenBank/DDBJ databases">
        <title>Transcriptome Assembly of Anthurium amnicola.</title>
        <authorList>
            <person name="Suzuki J."/>
        </authorList>
    </citation>
    <scope>NUCLEOTIDE SEQUENCE</scope>
</reference>
<dbReference type="GO" id="GO:0000272">
    <property type="term" value="P:polysaccharide catabolic process"/>
    <property type="evidence" value="ECO:0007669"/>
    <property type="project" value="UniProtKB-KW"/>
</dbReference>
<keyword evidence="6" id="KW-0326">Glycosidase</keyword>
<dbReference type="GO" id="GO:0042973">
    <property type="term" value="F:glucan endo-1,3-beta-D-glucosidase activity"/>
    <property type="evidence" value="ECO:0007669"/>
    <property type="project" value="UniProtKB-EC"/>
</dbReference>
<evidence type="ECO:0000256" key="2">
    <source>
        <dbReference type="ARBA" id="ARBA00010730"/>
    </source>
</evidence>
<evidence type="ECO:0000256" key="6">
    <source>
        <dbReference type="ARBA" id="ARBA00023295"/>
    </source>
</evidence>
<dbReference type="InterPro" id="IPR005200">
    <property type="entry name" value="Endo-beta-glucanase"/>
</dbReference>
<evidence type="ECO:0000256" key="9">
    <source>
        <dbReference type="SAM" id="MobiDB-lite"/>
    </source>
</evidence>
<sequence>STSTTNLQSCGKSPLQSPTMPLYRKLMKPFFSSSSAPFRFPETESVVLPEPSAFFSKHLLSSPLPTNSFFQNFVLNDGEQPEYVHPYLLKSSGASLGLSYPSLVADPHSIYQAFAPDISISTFSSTAQGHSEGGDQAEEGGEGKGEEGGRSHRGRHVVTSFDDLSVTLDVPGGLRFYLVRGSPFVTCATVGCHRIATGIAISTVKDVLYFSSDPEHTKHTFQLNNGRTYVCYSSSPLYLAHSSLSALTTTADYSGVLRFAYVPDPRYEEVLDRYSGCYPVSGQAELAGPFSVRYKWRTTGTGKLLLLAHPLHLRLLVEGGEAATSCGGPSALLRNFKYHSIDGELVGVVGRSWVLKADAVPVTWHSILGLREESYGEVISALYKDIDALKPISTTNTYDYGKAVARAARLALIAEEVQFTTVVPAVQLYLENALTPWLDGGLFGNAFLYDPRWGGLVTKQGAVDHAADAGFGIYNAHHYHLGYFLYAIAVLSKIDPIWGKKHRAQAYALAGDIVSLSRGARARYPRLRCFDLWKLHSWEGGLAEFVDGRNQQGTSEAVNAYYSAALLGLCHGDTEIVATGSTLAAMEIQAAQIWWHVREGEVMYEHDFTKENRLVGVLWANKRDSALRFAPAESRECRLGIHVLPLLPITEVLFRDVGFVRELVKWASPALEREDAKEGWKGFVHAMEAIYDNPSALPKFRALSQFDDGNSLTNMLWWLHSRVGSGGKRDEVVASKVGSSAWWRRLMTSCCLRQHPHK</sequence>
<evidence type="ECO:0000256" key="3">
    <source>
        <dbReference type="ARBA" id="ARBA00012780"/>
    </source>
</evidence>
<name>A0A1D1YCN2_9ARAE</name>
<dbReference type="Gene3D" id="2.70.98.30">
    <property type="entry name" value="Golgi alpha-mannosidase II, domain 4"/>
    <property type="match status" value="1"/>
</dbReference>
<feature type="region of interest" description="Disordered" evidence="9">
    <location>
        <begin position="125"/>
        <end position="154"/>
    </location>
</feature>
<dbReference type="PANTHER" id="PTHR31983:SF0">
    <property type="entry name" value="GLUCAN ENDO-1,3-BETA-D-GLUCOSIDASE 2"/>
    <property type="match status" value="1"/>
</dbReference>
<dbReference type="AlphaFoldDB" id="A0A1D1YCN2"/>
<feature type="domain" description="Glycosyl hydrolase family 81 C-terminal" evidence="11">
    <location>
        <begin position="372"/>
        <end position="719"/>
    </location>
</feature>